<keyword evidence="1" id="KW-1133">Transmembrane helix</keyword>
<keyword evidence="1" id="KW-0472">Membrane</keyword>
<feature type="domain" description="Fibronectin type-III" evidence="3">
    <location>
        <begin position="39"/>
        <end position="131"/>
    </location>
</feature>
<dbReference type="SUPFAM" id="SSF49265">
    <property type="entry name" value="Fibronectin type III"/>
    <property type="match status" value="2"/>
</dbReference>
<feature type="domain" description="Fibronectin type-III" evidence="3">
    <location>
        <begin position="132"/>
        <end position="240"/>
    </location>
</feature>
<evidence type="ECO:0000313" key="4">
    <source>
        <dbReference type="EMBL" id="MEQ2178800.1"/>
    </source>
</evidence>
<dbReference type="InterPro" id="IPR036116">
    <property type="entry name" value="FN3_sf"/>
</dbReference>
<protein>
    <recommendedName>
        <fullName evidence="3">Fibronectin type-III domain-containing protein</fullName>
    </recommendedName>
</protein>
<dbReference type="PANTHER" id="PTHR46957:SF3">
    <property type="entry name" value="CYTOKINE RECEPTOR"/>
    <property type="match status" value="1"/>
</dbReference>
<evidence type="ECO:0000313" key="5">
    <source>
        <dbReference type="Proteomes" id="UP001476798"/>
    </source>
</evidence>
<gene>
    <name evidence="4" type="ORF">GOODEAATRI_017904</name>
</gene>
<dbReference type="PROSITE" id="PS50853">
    <property type="entry name" value="FN3"/>
    <property type="match status" value="2"/>
</dbReference>
<sequence>MCALITLSDFVVCNQQVWAVNSAGYASSPWVRGRTGPAPPQGVGVPVVLDVSATSAVVGISPPAQPNGIVSLFRVFSVDQNNRTLLSEGTSHQQTLHGLRPYTQYWVGVEACTCYQCCSRGPVRELHTLAAPPADQRPPRLITLTSRSVQVEWNEPVAPNGVIDSCELHLRSSCPPPPQPIPSACTEGPTEICFFGKKWSYNVTGLQPYSTYELSVACFNNMGSTASNWTAVSTLSEPPQYVSPFSVDSNLTVIWLDWTGTFSLNGYLKEYTVTESQLRVYTGFYSYLHIPRTSQKTLSFQVTCITDSGSASTPTIRYSPATGLGPLKPVDGDKQGVSISATPVYSELWFILLFALLGLFLLAILIGLLLKRALRKNPSARERPPLVMLQKTRKAGGDMYMGVTDTKIVGSSSRYSPMSVLRAPSQTDLTQAYSQHSLHRSVSQLIDRKSLMMEEGCWDNPLGHDSGLYVAEDEFVDAIKAISSGKKEHTNFTDTHL</sequence>
<feature type="transmembrane region" description="Helical" evidence="1">
    <location>
        <begin position="348"/>
        <end position="370"/>
    </location>
</feature>
<proteinExistence type="predicted"/>
<dbReference type="InterPro" id="IPR003961">
    <property type="entry name" value="FN3_dom"/>
</dbReference>
<dbReference type="SMART" id="SM00060">
    <property type="entry name" value="FN3"/>
    <property type="match status" value="2"/>
</dbReference>
<dbReference type="Gene3D" id="2.60.40.10">
    <property type="entry name" value="Immunoglobulins"/>
    <property type="match status" value="2"/>
</dbReference>
<dbReference type="Proteomes" id="UP001476798">
    <property type="component" value="Unassembled WGS sequence"/>
</dbReference>
<keyword evidence="5" id="KW-1185">Reference proteome</keyword>
<dbReference type="EMBL" id="JAHRIO010061457">
    <property type="protein sequence ID" value="MEQ2178800.1"/>
    <property type="molecule type" value="Genomic_DNA"/>
</dbReference>
<evidence type="ECO:0000256" key="2">
    <source>
        <dbReference type="SAM" id="SignalP"/>
    </source>
</evidence>
<name>A0ABV0P5S5_9TELE</name>
<feature type="chain" id="PRO_5047497125" description="Fibronectin type-III domain-containing protein" evidence="2">
    <location>
        <begin position="20"/>
        <end position="497"/>
    </location>
</feature>
<keyword evidence="2" id="KW-0732">Signal</keyword>
<evidence type="ECO:0000256" key="1">
    <source>
        <dbReference type="SAM" id="Phobius"/>
    </source>
</evidence>
<dbReference type="CDD" id="cd00063">
    <property type="entry name" value="FN3"/>
    <property type="match status" value="2"/>
</dbReference>
<dbReference type="PANTHER" id="PTHR46957">
    <property type="entry name" value="CYTOKINE RECEPTOR"/>
    <property type="match status" value="1"/>
</dbReference>
<keyword evidence="1" id="KW-0812">Transmembrane</keyword>
<feature type="signal peptide" evidence="2">
    <location>
        <begin position="1"/>
        <end position="19"/>
    </location>
</feature>
<dbReference type="InterPro" id="IPR050713">
    <property type="entry name" value="RTP_Phos/Ushers"/>
</dbReference>
<accession>A0ABV0P5S5</accession>
<dbReference type="Pfam" id="PF00041">
    <property type="entry name" value="fn3"/>
    <property type="match status" value="2"/>
</dbReference>
<dbReference type="InterPro" id="IPR013783">
    <property type="entry name" value="Ig-like_fold"/>
</dbReference>
<evidence type="ECO:0000259" key="3">
    <source>
        <dbReference type="PROSITE" id="PS50853"/>
    </source>
</evidence>
<reference evidence="4 5" key="1">
    <citation type="submission" date="2021-06" db="EMBL/GenBank/DDBJ databases">
        <authorList>
            <person name="Palmer J.M."/>
        </authorList>
    </citation>
    <scope>NUCLEOTIDE SEQUENCE [LARGE SCALE GENOMIC DNA]</scope>
    <source>
        <strain evidence="4 5">GA_2019</strain>
        <tissue evidence="4">Muscle</tissue>
    </source>
</reference>
<comment type="caution">
    <text evidence="4">The sequence shown here is derived from an EMBL/GenBank/DDBJ whole genome shotgun (WGS) entry which is preliminary data.</text>
</comment>
<organism evidence="4 5">
    <name type="scientific">Goodea atripinnis</name>
    <dbReference type="NCBI Taxonomy" id="208336"/>
    <lineage>
        <taxon>Eukaryota</taxon>
        <taxon>Metazoa</taxon>
        <taxon>Chordata</taxon>
        <taxon>Craniata</taxon>
        <taxon>Vertebrata</taxon>
        <taxon>Euteleostomi</taxon>
        <taxon>Actinopterygii</taxon>
        <taxon>Neopterygii</taxon>
        <taxon>Teleostei</taxon>
        <taxon>Neoteleostei</taxon>
        <taxon>Acanthomorphata</taxon>
        <taxon>Ovalentaria</taxon>
        <taxon>Atherinomorphae</taxon>
        <taxon>Cyprinodontiformes</taxon>
        <taxon>Goodeidae</taxon>
        <taxon>Goodea</taxon>
    </lineage>
</organism>